<accession>A0A068YZH7</accession>
<name>A0A068YZH7_BIFBI</name>
<feature type="domain" description="4Fe-4S Wbl-type" evidence="1">
    <location>
        <begin position="9"/>
        <end position="83"/>
    </location>
</feature>
<dbReference type="InterPro" id="IPR034768">
    <property type="entry name" value="4FE4S_WBL"/>
</dbReference>
<protein>
    <submittedName>
        <fullName evidence="2">Putative transcription regulator (WhiB-related protein)</fullName>
    </submittedName>
</protein>
<dbReference type="EMBL" id="HG794715">
    <property type="protein sequence ID" value="CDS55431.1"/>
    <property type="molecule type" value="Genomic_DNA"/>
</dbReference>
<evidence type="ECO:0000259" key="1">
    <source>
        <dbReference type="PROSITE" id="PS51674"/>
    </source>
</evidence>
<evidence type="ECO:0000313" key="2">
    <source>
        <dbReference type="EMBL" id="CDS55431.1"/>
    </source>
</evidence>
<proteinExistence type="predicted"/>
<dbReference type="PROSITE" id="PS51674">
    <property type="entry name" value="4FE4S_WBL"/>
    <property type="match status" value="1"/>
</dbReference>
<reference evidence="2" key="1">
    <citation type="submission" date="2013-11" db="EMBL/GenBank/DDBJ databases">
        <title>A murein lytic enzyme of Bifidobacterium bifidum MIMBb75 modulates dendritic cell maturation through its CHAP amidase domain.</title>
        <authorList>
            <person name="Guglielmetti S."/>
        </authorList>
    </citation>
    <scope>NUCLEOTIDE SEQUENCE</scope>
    <source>
        <strain evidence="2">MIMBb75</strain>
    </source>
</reference>
<sequence length="165" mass="19086">MNGRGMMPPCARIAAVDPAMADRMWNTTTDDDGRDLVDERMRGKGRVLCAACPMRLDCISRALVNGWKDKAVYGGLDYASRWPLARLIARDLHIADGGLHRIPQSRVRDWLADHPDWAERMRRDGRDYWRRTKRRQRSRREYTHDDPLFLPTEPVPKGLVQGSLF</sequence>
<dbReference type="AlphaFoldDB" id="A0A068YZH7"/>
<organism evidence="2">
    <name type="scientific">Bifidobacterium bifidum</name>
    <dbReference type="NCBI Taxonomy" id="1681"/>
    <lineage>
        <taxon>Bacteria</taxon>
        <taxon>Bacillati</taxon>
        <taxon>Actinomycetota</taxon>
        <taxon>Actinomycetes</taxon>
        <taxon>Bifidobacteriales</taxon>
        <taxon>Bifidobacteriaceae</taxon>
        <taxon>Bifidobacterium</taxon>
    </lineage>
</organism>